<feature type="transmembrane region" description="Helical" evidence="5">
    <location>
        <begin position="272"/>
        <end position="293"/>
    </location>
</feature>
<feature type="transmembrane region" description="Helical" evidence="5">
    <location>
        <begin position="56"/>
        <end position="74"/>
    </location>
</feature>
<comment type="caution">
    <text evidence="6">The sequence shown here is derived from an EMBL/GenBank/DDBJ whole genome shotgun (WGS) entry which is preliminary data.</text>
</comment>
<dbReference type="AlphaFoldDB" id="A0A5N5QM02"/>
<keyword evidence="2 5" id="KW-0812">Transmembrane</keyword>
<dbReference type="Proteomes" id="UP000383932">
    <property type="component" value="Unassembled WGS sequence"/>
</dbReference>
<evidence type="ECO:0000256" key="2">
    <source>
        <dbReference type="ARBA" id="ARBA00022692"/>
    </source>
</evidence>
<dbReference type="InterPro" id="IPR011701">
    <property type="entry name" value="MFS"/>
</dbReference>
<sequence length="296" mass="31730">MQSTITVFTSLTVLQATEEFDISLQEINWLGTCVNVAYLPMSILVPLSLNRWGMRASCALGSLLLVIASWVRYAGSAEILPSTWRYKLLLMGQILAGCGQPWFQILGPTYSEVWFNGHATATMVLSVASPVGAALSQLIAPTFMTLLILAIITSITAPAVLLVCPAPRTLASQNGYGSPAPVLQALRALICRSRPGEIVMSPRECTDMAITTLIFGVIVSAFSAILILVNQILTPHGYSPREASTMSGVLVLAGFIGAVITSPIVDRYLSGYLPFVAKVFAPMAAIAYIMLIWDST</sequence>
<accession>A0A5N5QM02</accession>
<keyword evidence="3 5" id="KW-1133">Transmembrane helix</keyword>
<evidence type="ECO:0000313" key="6">
    <source>
        <dbReference type="EMBL" id="KAB5592588.1"/>
    </source>
</evidence>
<protein>
    <submittedName>
        <fullName evidence="6">Major facilitator superfamily domain-containing protein</fullName>
    </submittedName>
</protein>
<feature type="transmembrane region" description="Helical" evidence="5">
    <location>
        <begin position="245"/>
        <end position="265"/>
    </location>
</feature>
<dbReference type="EMBL" id="SSOP01000060">
    <property type="protein sequence ID" value="KAB5592588.1"/>
    <property type="molecule type" value="Genomic_DNA"/>
</dbReference>
<dbReference type="PANTHER" id="PTHR10924:SF6">
    <property type="entry name" value="SOLUTE CARRIER FAMILY 49 MEMBER A3"/>
    <property type="match status" value="1"/>
</dbReference>
<proteinExistence type="predicted"/>
<dbReference type="InterPro" id="IPR036259">
    <property type="entry name" value="MFS_trans_sf"/>
</dbReference>
<evidence type="ECO:0000256" key="1">
    <source>
        <dbReference type="ARBA" id="ARBA00004141"/>
    </source>
</evidence>
<dbReference type="GO" id="GO:0022857">
    <property type="term" value="F:transmembrane transporter activity"/>
    <property type="evidence" value="ECO:0007669"/>
    <property type="project" value="InterPro"/>
</dbReference>
<dbReference type="GO" id="GO:0016020">
    <property type="term" value="C:membrane"/>
    <property type="evidence" value="ECO:0007669"/>
    <property type="project" value="UniProtKB-SubCell"/>
</dbReference>
<keyword evidence="7" id="KW-1185">Reference proteome</keyword>
<dbReference type="OrthoDB" id="422206at2759"/>
<feature type="transmembrane region" description="Helical" evidence="5">
    <location>
        <begin position="146"/>
        <end position="164"/>
    </location>
</feature>
<organism evidence="6 7">
    <name type="scientific">Ceratobasidium theobromae</name>
    <dbReference type="NCBI Taxonomy" id="1582974"/>
    <lineage>
        <taxon>Eukaryota</taxon>
        <taxon>Fungi</taxon>
        <taxon>Dikarya</taxon>
        <taxon>Basidiomycota</taxon>
        <taxon>Agaricomycotina</taxon>
        <taxon>Agaricomycetes</taxon>
        <taxon>Cantharellales</taxon>
        <taxon>Ceratobasidiaceae</taxon>
        <taxon>Ceratobasidium</taxon>
    </lineage>
</organism>
<feature type="transmembrane region" description="Helical" evidence="5">
    <location>
        <begin position="210"/>
        <end position="233"/>
    </location>
</feature>
<dbReference type="Pfam" id="PF07690">
    <property type="entry name" value="MFS_1"/>
    <property type="match status" value="1"/>
</dbReference>
<dbReference type="InterPro" id="IPR049680">
    <property type="entry name" value="FLVCR1-2_SLC49-like"/>
</dbReference>
<dbReference type="SUPFAM" id="SSF103473">
    <property type="entry name" value="MFS general substrate transporter"/>
    <property type="match status" value="1"/>
</dbReference>
<evidence type="ECO:0000256" key="3">
    <source>
        <dbReference type="ARBA" id="ARBA00022989"/>
    </source>
</evidence>
<keyword evidence="4 5" id="KW-0472">Membrane</keyword>
<evidence type="ECO:0000313" key="7">
    <source>
        <dbReference type="Proteomes" id="UP000383932"/>
    </source>
</evidence>
<gene>
    <name evidence="6" type="ORF">CTheo_3983</name>
</gene>
<name>A0A5N5QM02_9AGAM</name>
<comment type="subcellular location">
    <subcellularLocation>
        <location evidence="1">Membrane</location>
        <topology evidence="1">Multi-pass membrane protein</topology>
    </subcellularLocation>
</comment>
<evidence type="ECO:0000256" key="5">
    <source>
        <dbReference type="SAM" id="Phobius"/>
    </source>
</evidence>
<reference evidence="6 7" key="1">
    <citation type="journal article" date="2019" name="Fungal Biol. Biotechnol.">
        <title>Draft genome sequence of fastidious pathogen Ceratobasidium theobromae, which causes vascular-streak dieback in Theobroma cacao.</title>
        <authorList>
            <person name="Ali S.S."/>
            <person name="Asman A."/>
            <person name="Shao J."/>
            <person name="Firmansyah A.P."/>
            <person name="Susilo A.W."/>
            <person name="Rosmana A."/>
            <person name="McMahon P."/>
            <person name="Junaid M."/>
            <person name="Guest D."/>
            <person name="Kheng T.Y."/>
            <person name="Meinhardt L.W."/>
            <person name="Bailey B.A."/>
        </authorList>
    </citation>
    <scope>NUCLEOTIDE SEQUENCE [LARGE SCALE GENOMIC DNA]</scope>
    <source>
        <strain evidence="6 7">CT2</strain>
    </source>
</reference>
<dbReference type="Gene3D" id="1.20.1250.20">
    <property type="entry name" value="MFS general substrate transporter like domains"/>
    <property type="match status" value="1"/>
</dbReference>
<dbReference type="PANTHER" id="PTHR10924">
    <property type="entry name" value="MAJOR FACILITATOR SUPERFAMILY PROTEIN-RELATED"/>
    <property type="match status" value="1"/>
</dbReference>
<evidence type="ECO:0000256" key="4">
    <source>
        <dbReference type="ARBA" id="ARBA00023136"/>
    </source>
</evidence>
<feature type="transmembrane region" description="Helical" evidence="5">
    <location>
        <begin position="29"/>
        <end position="49"/>
    </location>
</feature>